<protein>
    <submittedName>
        <fullName evidence="1">22774_t:CDS:1</fullName>
    </submittedName>
</protein>
<gene>
    <name evidence="1" type="ORF">GMARGA_LOCUS13542</name>
</gene>
<dbReference type="EMBL" id="CAJVQB010008622">
    <property type="protein sequence ID" value="CAG8721256.1"/>
    <property type="molecule type" value="Genomic_DNA"/>
</dbReference>
<proteinExistence type="predicted"/>
<evidence type="ECO:0000313" key="2">
    <source>
        <dbReference type="Proteomes" id="UP000789901"/>
    </source>
</evidence>
<organism evidence="1 2">
    <name type="scientific">Gigaspora margarita</name>
    <dbReference type="NCBI Taxonomy" id="4874"/>
    <lineage>
        <taxon>Eukaryota</taxon>
        <taxon>Fungi</taxon>
        <taxon>Fungi incertae sedis</taxon>
        <taxon>Mucoromycota</taxon>
        <taxon>Glomeromycotina</taxon>
        <taxon>Glomeromycetes</taxon>
        <taxon>Diversisporales</taxon>
        <taxon>Gigasporaceae</taxon>
        <taxon>Gigaspora</taxon>
    </lineage>
</organism>
<comment type="caution">
    <text evidence="1">The sequence shown here is derived from an EMBL/GenBank/DDBJ whole genome shotgun (WGS) entry which is preliminary data.</text>
</comment>
<sequence>KTHIIEDVAHTDVATKKLRKDIRMEIEELKQFIEPLKNHWGLEVVEVVKQDYSTQVTSQEDEKAGSNQ</sequence>
<reference evidence="1 2" key="1">
    <citation type="submission" date="2021-06" db="EMBL/GenBank/DDBJ databases">
        <authorList>
            <person name="Kallberg Y."/>
            <person name="Tangrot J."/>
            <person name="Rosling A."/>
        </authorList>
    </citation>
    <scope>NUCLEOTIDE SEQUENCE [LARGE SCALE GENOMIC DNA]</scope>
    <source>
        <strain evidence="1 2">120-4 pot B 10/14</strain>
    </source>
</reference>
<evidence type="ECO:0000313" key="1">
    <source>
        <dbReference type="EMBL" id="CAG8721256.1"/>
    </source>
</evidence>
<name>A0ABN7V3C9_GIGMA</name>
<dbReference type="Proteomes" id="UP000789901">
    <property type="component" value="Unassembled WGS sequence"/>
</dbReference>
<feature type="non-terminal residue" evidence="1">
    <location>
        <position position="1"/>
    </location>
</feature>
<keyword evidence="2" id="KW-1185">Reference proteome</keyword>
<accession>A0ABN7V3C9</accession>